<sequence length="677" mass="73540">MKKNLLYLFVSVCLVSLFAACSDDDPKKPGPDYALLQDAVVGTYDGGLNVSMNGTNLTPEAISQRIFVKAEGADKVELSLKDFSFLTFSVGDIVVSGIPLSGDAGQVALQETETTMNHAVLGHLTIKVSGTVSNEKGNLSISVLQKGGSVEGGPVEDMDIAVSFEGTRISKEVDDKDYSATVAGFYPRSENGLTCDYSADGFTLQYPTDGITLTSAGYNKIAITKFYLSFPYNPELGTPTASKARQYIGVESTRLIKNVDGTFTIEEFKGTVADSNKEQAEYTISGTWNEKVLSLKITLESETYTVNYNYVSDPLQKTGNDLLKMTFDSSIITVQPEISSTNVVFYVTPTATDEQLKQLVPVFEVSEGATILYNNEAYVAGTPIDFSGEKTQIKVQSEKGAAKTYTITYDIIEEFSFKVDFDGDWELKNATSTESNKYQEYYEPGSGWVTSNEGLKWIKLMYGTGTSALYPRDGAYLVTVTDDAVSGKAARLETADTKGRFVLFTAVPKVTSGSVYNGIFSVSLANTLESTHFGDICRKEPKSFKGYYKYAAGPDYYQANTPGDPSKAHEVTLDNTKKDAPAMNAVLYEVDSYSADHLNGTNLLTSPKIVAIASVKDAGEQSSYTAFNVNFEYKNGKSWDASKKYKLAVVCSSSKDGDNFSGAPGSVLYIDNLEVVF</sequence>
<evidence type="ECO:0000259" key="2">
    <source>
        <dbReference type="Pfam" id="PF13201"/>
    </source>
</evidence>
<dbReference type="Proteomes" id="UP000501780">
    <property type="component" value="Chromosome"/>
</dbReference>
<dbReference type="Gene3D" id="2.60.40.2340">
    <property type="match status" value="1"/>
</dbReference>
<protein>
    <recommendedName>
        <fullName evidence="6">Carbohydrate metabolism domain-containing protein</fullName>
    </recommendedName>
</protein>
<proteinExistence type="predicted"/>
<feature type="chain" id="PRO_5026147538" description="Carbohydrate metabolism domain-containing protein" evidence="1">
    <location>
        <begin position="20"/>
        <end position="677"/>
    </location>
</feature>
<dbReference type="PROSITE" id="PS51257">
    <property type="entry name" value="PROKAR_LIPOPROTEIN"/>
    <property type="match status" value="1"/>
</dbReference>
<dbReference type="Pfam" id="PF13201">
    <property type="entry name" value="PCMD"/>
    <property type="match status" value="1"/>
</dbReference>
<keyword evidence="1" id="KW-0732">Signal</keyword>
<dbReference type="EMBL" id="CP050831">
    <property type="protein sequence ID" value="QIU97193.1"/>
    <property type="molecule type" value="Genomic_DNA"/>
</dbReference>
<dbReference type="Pfam" id="PF13944">
    <property type="entry name" value="Calycin_like"/>
    <property type="match status" value="1"/>
</dbReference>
<evidence type="ECO:0008006" key="6">
    <source>
        <dbReference type="Google" id="ProtNLM"/>
    </source>
</evidence>
<organism evidence="4 5">
    <name type="scientific">Bacteroides faecium</name>
    <dbReference type="NCBI Taxonomy" id="2715212"/>
    <lineage>
        <taxon>Bacteria</taxon>
        <taxon>Pseudomonadati</taxon>
        <taxon>Bacteroidota</taxon>
        <taxon>Bacteroidia</taxon>
        <taxon>Bacteroidales</taxon>
        <taxon>Bacteroidaceae</taxon>
        <taxon>Bacteroides</taxon>
    </lineage>
</organism>
<feature type="domain" description="Lipocalin-like" evidence="3">
    <location>
        <begin position="41"/>
        <end position="167"/>
    </location>
</feature>
<evidence type="ECO:0000313" key="4">
    <source>
        <dbReference type="EMBL" id="QIU97193.1"/>
    </source>
</evidence>
<feature type="domain" description="Putative carbohydrate metabolism" evidence="2">
    <location>
        <begin position="434"/>
        <end position="676"/>
    </location>
</feature>
<accession>A0A6H0KVL9</accession>
<name>A0A6H0KVL9_9BACE</name>
<gene>
    <name evidence="4" type="ORF">BacF7301_24900</name>
</gene>
<dbReference type="InterPro" id="IPR025112">
    <property type="entry name" value="PCMD"/>
</dbReference>
<evidence type="ECO:0000259" key="3">
    <source>
        <dbReference type="Pfam" id="PF13944"/>
    </source>
</evidence>
<evidence type="ECO:0000313" key="5">
    <source>
        <dbReference type="Proteomes" id="UP000501780"/>
    </source>
</evidence>
<reference evidence="4 5" key="1">
    <citation type="submission" date="2020-03" db="EMBL/GenBank/DDBJ databases">
        <title>Genomic analysis of Bacteroides faecium CBA7301.</title>
        <authorList>
            <person name="Kim J."/>
            <person name="Roh S.W."/>
        </authorList>
    </citation>
    <scope>NUCLEOTIDE SEQUENCE [LARGE SCALE GENOMIC DNA]</scope>
    <source>
        <strain evidence="4 5">CBA7301</strain>
    </source>
</reference>
<dbReference type="Gene3D" id="2.60.120.890">
    <property type="entry name" value="BT2081, beta-jelly-roll domain"/>
    <property type="match status" value="1"/>
</dbReference>
<evidence type="ECO:0000256" key="1">
    <source>
        <dbReference type="SAM" id="SignalP"/>
    </source>
</evidence>
<dbReference type="RefSeq" id="WP_167966890.1">
    <property type="nucleotide sequence ID" value="NZ_CP050831.1"/>
</dbReference>
<dbReference type="InterPro" id="IPR024311">
    <property type="entry name" value="Lipocalin-like"/>
</dbReference>
<dbReference type="Gene3D" id="2.40.128.350">
    <property type="match status" value="1"/>
</dbReference>
<keyword evidence="5" id="KW-1185">Reference proteome</keyword>
<dbReference type="InterPro" id="IPR038653">
    <property type="entry name" value="Put_CMD_sf"/>
</dbReference>
<dbReference type="KEGG" id="bfc:BacF7301_24900"/>
<feature type="signal peptide" evidence="1">
    <location>
        <begin position="1"/>
        <end position="19"/>
    </location>
</feature>
<dbReference type="AlphaFoldDB" id="A0A6H0KVL9"/>